<feature type="transmembrane region" description="Helical" evidence="7">
    <location>
        <begin position="140"/>
        <end position="164"/>
    </location>
</feature>
<dbReference type="EMBL" id="FNDN01000001">
    <property type="protein sequence ID" value="SDH26459.1"/>
    <property type="molecule type" value="Genomic_DNA"/>
</dbReference>
<dbReference type="Pfam" id="PF03706">
    <property type="entry name" value="LPG_synthase_TM"/>
    <property type="match status" value="1"/>
</dbReference>
<feature type="transmembrane region" description="Helical" evidence="7">
    <location>
        <begin position="287"/>
        <end position="309"/>
    </location>
</feature>
<evidence type="ECO:0000256" key="1">
    <source>
        <dbReference type="ARBA" id="ARBA00004651"/>
    </source>
</evidence>
<evidence type="ECO:0000256" key="4">
    <source>
        <dbReference type="ARBA" id="ARBA00022989"/>
    </source>
</evidence>
<proteinExistence type="predicted"/>
<evidence type="ECO:0000256" key="6">
    <source>
        <dbReference type="SAM" id="MobiDB-lite"/>
    </source>
</evidence>
<keyword evidence="3 7" id="KW-0812">Transmembrane</keyword>
<dbReference type="PANTHER" id="PTHR39087:SF2">
    <property type="entry name" value="UPF0104 MEMBRANE PROTEIN MJ1595"/>
    <property type="match status" value="1"/>
</dbReference>
<dbReference type="GO" id="GO:0005886">
    <property type="term" value="C:plasma membrane"/>
    <property type="evidence" value="ECO:0007669"/>
    <property type="project" value="UniProtKB-SubCell"/>
</dbReference>
<evidence type="ECO:0000256" key="7">
    <source>
        <dbReference type="SAM" id="Phobius"/>
    </source>
</evidence>
<evidence type="ECO:0000256" key="3">
    <source>
        <dbReference type="ARBA" id="ARBA00022692"/>
    </source>
</evidence>
<reference evidence="8 9" key="1">
    <citation type="submission" date="2016-10" db="EMBL/GenBank/DDBJ databases">
        <authorList>
            <person name="de Groot N.N."/>
        </authorList>
    </citation>
    <scope>NUCLEOTIDE SEQUENCE [LARGE SCALE GENOMIC DNA]</scope>
    <source>
        <strain evidence="8 9">DSM 44892</strain>
    </source>
</reference>
<sequence>MGAMTDSDPEHPADPEPPAPRRRWRRARIVLGVLLVVVLTVEVVLIWPELSDSVRTLGHISWPWMVAAVLASLASMWSFARVQRTLLGVGGVHIRQRDSLAVAFAANSMSVTLPGGPVLATTFTYRRTRIWGATPVVATWQLVMAGALQAIGLALIGVSGALLVGARTNPFSLIFTVGAVFAFLVLAQYAASRPDALEGIGITAVKALNWIRKKPPLNGVRRWKRIVDQIGAVRMNRTDATRSLGWSLLNWITDASCLAFACYAIGGFPALAGLAVAYAAGNTARSAIPLLPAGLGVMDAVLVPALTAAGLTGAQAVSAVVIYRLVSFLLMAVIGWIVFAVRFRGSEEEDPMRDGDGPDIEPLWGK</sequence>
<feature type="transmembrane region" description="Helical" evidence="7">
    <location>
        <begin position="29"/>
        <end position="48"/>
    </location>
</feature>
<feature type="transmembrane region" description="Helical" evidence="7">
    <location>
        <begin position="171"/>
        <end position="191"/>
    </location>
</feature>
<evidence type="ECO:0000256" key="2">
    <source>
        <dbReference type="ARBA" id="ARBA00022475"/>
    </source>
</evidence>
<comment type="subcellular location">
    <subcellularLocation>
        <location evidence="1">Cell membrane</location>
        <topology evidence="1">Multi-pass membrane protein</topology>
    </subcellularLocation>
</comment>
<evidence type="ECO:0000313" key="8">
    <source>
        <dbReference type="EMBL" id="SDH26459.1"/>
    </source>
</evidence>
<dbReference type="InterPro" id="IPR022791">
    <property type="entry name" value="L-PG_synthase/AglD"/>
</dbReference>
<dbReference type="AlphaFoldDB" id="A0A1G8AZN1"/>
<protein>
    <submittedName>
        <fullName evidence="8">Uncharacterized protein</fullName>
    </submittedName>
</protein>
<evidence type="ECO:0000256" key="5">
    <source>
        <dbReference type="ARBA" id="ARBA00023136"/>
    </source>
</evidence>
<keyword evidence="2" id="KW-1003">Cell membrane</keyword>
<keyword evidence="4 7" id="KW-1133">Transmembrane helix</keyword>
<organism evidence="8 9">
    <name type="scientific">Rhodococcus triatomae</name>
    <dbReference type="NCBI Taxonomy" id="300028"/>
    <lineage>
        <taxon>Bacteria</taxon>
        <taxon>Bacillati</taxon>
        <taxon>Actinomycetota</taxon>
        <taxon>Actinomycetes</taxon>
        <taxon>Mycobacteriales</taxon>
        <taxon>Nocardiaceae</taxon>
        <taxon>Rhodococcus</taxon>
    </lineage>
</organism>
<name>A0A1G8AZN1_9NOCA</name>
<keyword evidence="9" id="KW-1185">Reference proteome</keyword>
<keyword evidence="5 7" id="KW-0472">Membrane</keyword>
<feature type="transmembrane region" description="Helical" evidence="7">
    <location>
        <begin position="100"/>
        <end position="120"/>
    </location>
</feature>
<dbReference type="Proteomes" id="UP000183263">
    <property type="component" value="Unassembled WGS sequence"/>
</dbReference>
<feature type="transmembrane region" description="Helical" evidence="7">
    <location>
        <begin position="60"/>
        <end position="80"/>
    </location>
</feature>
<gene>
    <name evidence="8" type="ORF">SAMN05444695_101594</name>
</gene>
<dbReference type="PANTHER" id="PTHR39087">
    <property type="entry name" value="UPF0104 MEMBRANE PROTEIN MJ1595"/>
    <property type="match status" value="1"/>
</dbReference>
<feature type="transmembrane region" description="Helical" evidence="7">
    <location>
        <begin position="258"/>
        <end position="280"/>
    </location>
</feature>
<accession>A0A1G8AZN1</accession>
<feature type="region of interest" description="Disordered" evidence="6">
    <location>
        <begin position="1"/>
        <end position="20"/>
    </location>
</feature>
<feature type="transmembrane region" description="Helical" evidence="7">
    <location>
        <begin position="321"/>
        <end position="343"/>
    </location>
</feature>
<evidence type="ECO:0000313" key="9">
    <source>
        <dbReference type="Proteomes" id="UP000183263"/>
    </source>
</evidence>